<dbReference type="AlphaFoldDB" id="A0A845BDT4"/>
<feature type="transmembrane region" description="Helical" evidence="1">
    <location>
        <begin position="122"/>
        <end position="143"/>
    </location>
</feature>
<comment type="caution">
    <text evidence="2">The sequence shown here is derived from an EMBL/GenBank/DDBJ whole genome shotgun (WGS) entry which is preliminary data.</text>
</comment>
<keyword evidence="1" id="KW-1133">Transmembrane helix</keyword>
<gene>
    <name evidence="2" type="ORF">E0493_13040</name>
</gene>
<dbReference type="OrthoDB" id="7871698at2"/>
<reference evidence="2 3" key="1">
    <citation type="submission" date="2019-03" db="EMBL/GenBank/DDBJ databases">
        <title>Roseomonas sp. a novel Roseomonas species isolated from Sea whip Gorgonian.</title>
        <authorList>
            <person name="Li F."/>
            <person name="Pan X."/>
            <person name="Huang S."/>
            <person name="Li Z."/>
            <person name="Meng B."/>
        </authorList>
    </citation>
    <scope>NUCLEOTIDE SEQUENCE [LARGE SCALE GENOMIC DNA]</scope>
    <source>
        <strain evidence="2 3">M0104</strain>
    </source>
</reference>
<accession>A0A845BDT4</accession>
<sequence length="153" mass="16031">MTPPAAAQRSRPGRVALPLAIAAFVAWFAADAARASFTLENLVMVAPAAAIAFVTCAILAVQAWRGPEPDTAEPAPLGPVLAMLALLAGLVLLMEEVGFDVGVLLFLIAATWLLGERRPLVLVGYALPFTVLAVLGLQAILPFPLETLVLRLP</sequence>
<keyword evidence="1" id="KW-0812">Transmembrane</keyword>
<protein>
    <recommendedName>
        <fullName evidence="4">Tripartite tricarboxylate transporter TctB family protein</fullName>
    </recommendedName>
</protein>
<proteinExistence type="predicted"/>
<name>A0A845BDT4_9PROT</name>
<dbReference type="Proteomes" id="UP000460715">
    <property type="component" value="Unassembled WGS sequence"/>
</dbReference>
<keyword evidence="3" id="KW-1185">Reference proteome</keyword>
<keyword evidence="1" id="KW-0472">Membrane</keyword>
<dbReference type="RefSeq" id="WP_160937396.1">
    <property type="nucleotide sequence ID" value="NZ_SNVJ01000010.1"/>
</dbReference>
<organism evidence="2 3">
    <name type="scientific">Teichococcus coralli</name>
    <dbReference type="NCBI Taxonomy" id="2545983"/>
    <lineage>
        <taxon>Bacteria</taxon>
        <taxon>Pseudomonadati</taxon>
        <taxon>Pseudomonadota</taxon>
        <taxon>Alphaproteobacteria</taxon>
        <taxon>Acetobacterales</taxon>
        <taxon>Roseomonadaceae</taxon>
        <taxon>Roseomonas</taxon>
    </lineage>
</organism>
<evidence type="ECO:0000313" key="3">
    <source>
        <dbReference type="Proteomes" id="UP000460715"/>
    </source>
</evidence>
<evidence type="ECO:0000313" key="2">
    <source>
        <dbReference type="EMBL" id="MXP64270.1"/>
    </source>
</evidence>
<dbReference type="EMBL" id="SNVJ01000010">
    <property type="protein sequence ID" value="MXP64270.1"/>
    <property type="molecule type" value="Genomic_DNA"/>
</dbReference>
<evidence type="ECO:0008006" key="4">
    <source>
        <dbReference type="Google" id="ProtNLM"/>
    </source>
</evidence>
<feature type="transmembrane region" description="Helical" evidence="1">
    <location>
        <begin position="42"/>
        <end position="64"/>
    </location>
</feature>
<evidence type="ECO:0000256" key="1">
    <source>
        <dbReference type="SAM" id="Phobius"/>
    </source>
</evidence>